<feature type="region of interest" description="Disordered" evidence="2">
    <location>
        <begin position="113"/>
        <end position="145"/>
    </location>
</feature>
<feature type="region of interest" description="Disordered" evidence="2">
    <location>
        <begin position="1"/>
        <end position="27"/>
    </location>
</feature>
<feature type="compositionally biased region" description="Polar residues" evidence="2">
    <location>
        <begin position="18"/>
        <end position="27"/>
    </location>
</feature>
<dbReference type="EMBL" id="LT598467">
    <property type="protein sequence ID" value="SCU96386.1"/>
    <property type="molecule type" value="Genomic_DNA"/>
</dbReference>
<name>A0A1G4JZ48_9SACH</name>
<keyword evidence="3" id="KW-0812">Transmembrane</keyword>
<feature type="coiled-coil region" evidence="1">
    <location>
        <begin position="306"/>
        <end position="347"/>
    </location>
</feature>
<evidence type="ECO:0000256" key="2">
    <source>
        <dbReference type="SAM" id="MobiDB-lite"/>
    </source>
</evidence>
<dbReference type="AlphaFoldDB" id="A0A1G4JZ48"/>
<gene>
    <name evidence="4" type="ORF">LAMI_0F06370G</name>
</gene>
<dbReference type="OrthoDB" id="4036311at2759"/>
<feature type="compositionally biased region" description="Polar residues" evidence="2">
    <location>
        <begin position="116"/>
        <end position="129"/>
    </location>
</feature>
<evidence type="ECO:0000313" key="4">
    <source>
        <dbReference type="EMBL" id="SCU96386.1"/>
    </source>
</evidence>
<evidence type="ECO:0000256" key="3">
    <source>
        <dbReference type="SAM" id="Phobius"/>
    </source>
</evidence>
<sequence>MVVASMTKSPETRVSRLARQSSDASHTSTVAINNLPRHAFHRSSHYGRSGLTEPDFTSTAVGKYSECMFHSPQPAELHSAGTGGGYLDKLDEGNSATQSSLSLPKRTIGTRPLFSRSYSNVPSSSTPMTPYQRHRRSPSSAAHVTSMDDGKRLVYQFLNADNEMKMQGSSQWSERSKSSQFSVYRDSKRDSLSHLVFCDLQRTLSSGPYEKGIESLNCDAEVLSEHYEDYITRASGKLENSIKEALIGGLSGKETEMRRSFGQLDALGNDIASLKTIILGIRVDVEDKLMTDLQYAFDNTDPESFVNKLSKSVNQHLKGLEELEERISRCKEELALQKDALQKLEATLRLNEKLRDTQRNMRLVDKIRDNLGILIDLTGILLIVCMFSLLRKYLTFGNSK</sequence>
<reference evidence="5" key="1">
    <citation type="submission" date="2016-03" db="EMBL/GenBank/DDBJ databases">
        <authorList>
            <person name="Devillers H."/>
        </authorList>
    </citation>
    <scope>NUCLEOTIDE SEQUENCE [LARGE SCALE GENOMIC DNA]</scope>
</reference>
<protein>
    <submittedName>
        <fullName evidence="4">LAMI_0F06370g1_1</fullName>
    </submittedName>
</protein>
<keyword evidence="1" id="KW-0175">Coiled coil</keyword>
<organism evidence="4 5">
    <name type="scientific">Lachancea mirantina</name>
    <dbReference type="NCBI Taxonomy" id="1230905"/>
    <lineage>
        <taxon>Eukaryota</taxon>
        <taxon>Fungi</taxon>
        <taxon>Dikarya</taxon>
        <taxon>Ascomycota</taxon>
        <taxon>Saccharomycotina</taxon>
        <taxon>Saccharomycetes</taxon>
        <taxon>Saccharomycetales</taxon>
        <taxon>Saccharomycetaceae</taxon>
        <taxon>Lachancea</taxon>
    </lineage>
</organism>
<keyword evidence="3" id="KW-1133">Transmembrane helix</keyword>
<evidence type="ECO:0000256" key="1">
    <source>
        <dbReference type="SAM" id="Coils"/>
    </source>
</evidence>
<feature type="transmembrane region" description="Helical" evidence="3">
    <location>
        <begin position="371"/>
        <end position="390"/>
    </location>
</feature>
<keyword evidence="3" id="KW-0472">Membrane</keyword>
<evidence type="ECO:0000313" key="5">
    <source>
        <dbReference type="Proteomes" id="UP000191024"/>
    </source>
</evidence>
<keyword evidence="5" id="KW-1185">Reference proteome</keyword>
<proteinExistence type="predicted"/>
<dbReference type="Proteomes" id="UP000191024">
    <property type="component" value="Chromosome F"/>
</dbReference>
<accession>A0A1G4JZ48</accession>